<protein>
    <submittedName>
        <fullName evidence="3">Diguanylate cyclase/phosphodiesterase (GGDEF &amp; EAL domains) with PAS/PAC sensor(S)</fullName>
    </submittedName>
</protein>
<dbReference type="Gene3D" id="3.30.70.270">
    <property type="match status" value="1"/>
</dbReference>
<dbReference type="CDD" id="cd01949">
    <property type="entry name" value="GGDEF"/>
    <property type="match status" value="1"/>
</dbReference>
<proteinExistence type="predicted"/>
<dbReference type="InterPro" id="IPR043128">
    <property type="entry name" value="Rev_trsase/Diguanyl_cyclase"/>
</dbReference>
<dbReference type="InterPro" id="IPR052155">
    <property type="entry name" value="Biofilm_reg_signaling"/>
</dbReference>
<dbReference type="NCBIfam" id="TIGR00254">
    <property type="entry name" value="GGDEF"/>
    <property type="match status" value="1"/>
</dbReference>
<dbReference type="Gene3D" id="3.20.20.450">
    <property type="entry name" value="EAL domain"/>
    <property type="match status" value="1"/>
</dbReference>
<dbReference type="InterPro" id="IPR001633">
    <property type="entry name" value="EAL_dom"/>
</dbReference>
<name>A0A160TPZ9_9ZZZZ</name>
<reference evidence="3" key="1">
    <citation type="submission" date="2015-10" db="EMBL/GenBank/DDBJ databases">
        <authorList>
            <person name="Gilbert D.G."/>
        </authorList>
    </citation>
    <scope>NUCLEOTIDE SEQUENCE</scope>
</reference>
<dbReference type="AlphaFoldDB" id="A0A160TPZ9"/>
<sequence length="558" mass="60231">MEGVSLKSRAIVFAMCAGAVAFILALVATSNGQIGIDNISRALIPAVVCAVMCWASAERSIASTAAAIDAAIARLTRAAHGDLDGEIPAEIEENVPELARAMNGLFQQLGANLESVHRLAMFDPVTSLPNRTNFRRTCERALTDMAPGMSAALFFIDLDRFKGVNDTMGHAMGDMLLGMVANRIRAVADRVTVETGVPQPLIGRLAGDEFTMFFSGVADPAEAARIGRGVLFALSEPFDLVGNDVEIGASIGIALRPQHGENLTDLMRAADAAMYHAKANGRGRAEHFTDELAGQIADRAQLERDLREAIEQDQFTLVFQPQVAVSSGEIVAAEALIRWRHPRDGVRLPGSFIQRAEETGMIVEIGEWVIDTVAETIARWGRIGIEQRLAINISPRQLDHAGFFRRLREAMREANAPARLLELEITETLAMHCSEEVIEAIGLLRADGATIAIDDFGTGYSNLARLRDLPVDRVKLDRSLIEHIADNAEARTIAHAVVGLIHGVGCEAVAEGIETQAQADVMRVIGCDVIQGYAIAAPMDEEAFIAWSRGDDRQKATG</sequence>
<feature type="domain" description="GGDEF" evidence="2">
    <location>
        <begin position="149"/>
        <end position="290"/>
    </location>
</feature>
<dbReference type="EMBL" id="CZQE01000409">
    <property type="protein sequence ID" value="CUS46888.1"/>
    <property type="molecule type" value="Genomic_DNA"/>
</dbReference>
<organism evidence="3">
    <name type="scientific">hydrothermal vent metagenome</name>
    <dbReference type="NCBI Taxonomy" id="652676"/>
    <lineage>
        <taxon>unclassified sequences</taxon>
        <taxon>metagenomes</taxon>
        <taxon>ecological metagenomes</taxon>
    </lineage>
</organism>
<dbReference type="Pfam" id="PF00563">
    <property type="entry name" value="EAL"/>
    <property type="match status" value="1"/>
</dbReference>
<dbReference type="InterPro" id="IPR000160">
    <property type="entry name" value="GGDEF_dom"/>
</dbReference>
<dbReference type="Pfam" id="PF00990">
    <property type="entry name" value="GGDEF"/>
    <property type="match status" value="1"/>
</dbReference>
<accession>A0A160TPZ9</accession>
<dbReference type="InterPro" id="IPR029787">
    <property type="entry name" value="Nucleotide_cyclase"/>
</dbReference>
<evidence type="ECO:0000259" key="2">
    <source>
        <dbReference type="PROSITE" id="PS50887"/>
    </source>
</evidence>
<dbReference type="SUPFAM" id="SSF141868">
    <property type="entry name" value="EAL domain-like"/>
    <property type="match status" value="1"/>
</dbReference>
<dbReference type="CDD" id="cd01948">
    <property type="entry name" value="EAL"/>
    <property type="match status" value="1"/>
</dbReference>
<dbReference type="PROSITE" id="PS50887">
    <property type="entry name" value="GGDEF"/>
    <property type="match status" value="1"/>
</dbReference>
<dbReference type="PANTHER" id="PTHR44757:SF2">
    <property type="entry name" value="BIOFILM ARCHITECTURE MAINTENANCE PROTEIN MBAA"/>
    <property type="match status" value="1"/>
</dbReference>
<dbReference type="SMART" id="SM00267">
    <property type="entry name" value="GGDEF"/>
    <property type="match status" value="1"/>
</dbReference>
<dbReference type="PROSITE" id="PS50883">
    <property type="entry name" value="EAL"/>
    <property type="match status" value="1"/>
</dbReference>
<dbReference type="InterPro" id="IPR035919">
    <property type="entry name" value="EAL_sf"/>
</dbReference>
<gene>
    <name evidence="3" type="ORF">MGWOODY_Smn3601</name>
</gene>
<evidence type="ECO:0000313" key="3">
    <source>
        <dbReference type="EMBL" id="CUS46888.1"/>
    </source>
</evidence>
<dbReference type="SMART" id="SM00052">
    <property type="entry name" value="EAL"/>
    <property type="match status" value="1"/>
</dbReference>
<dbReference type="PANTHER" id="PTHR44757">
    <property type="entry name" value="DIGUANYLATE CYCLASE DGCP"/>
    <property type="match status" value="1"/>
</dbReference>
<feature type="domain" description="EAL" evidence="1">
    <location>
        <begin position="299"/>
        <end position="552"/>
    </location>
</feature>
<dbReference type="SUPFAM" id="SSF55073">
    <property type="entry name" value="Nucleotide cyclase"/>
    <property type="match status" value="1"/>
</dbReference>
<evidence type="ECO:0000259" key="1">
    <source>
        <dbReference type="PROSITE" id="PS50883"/>
    </source>
</evidence>